<dbReference type="AlphaFoldDB" id="A0A6B0VHB1"/>
<feature type="transmembrane region" description="Helical" evidence="1">
    <location>
        <begin position="66"/>
        <end position="83"/>
    </location>
</feature>
<keyword evidence="3" id="KW-1185">Reference proteome</keyword>
<dbReference type="InterPro" id="IPR004676">
    <property type="entry name" value="Cd-R_transporter"/>
</dbReference>
<keyword evidence="1" id="KW-1133">Transmembrane helix</keyword>
<accession>A0A6B0VHB1</accession>
<sequence>METLFVVAVGLFIATNIDILLVVVAFCLDEDYATVEVLLGYCGGYLVGIGGAVFGAFVVTGVLQRWTFLLGCIPIGMGLWGLFRREPDPEGDELQVTPGSRGRVWVVTVTAIALNGENLAVYIPFFVGLTPEQLLAVVVVYTIGASVLFLVAVLVTRLTRDLPHPAWIDRWLVPTVLIFVGSYVIVSGWIAV</sequence>
<dbReference type="Proteomes" id="UP000434101">
    <property type="component" value="Unassembled WGS sequence"/>
</dbReference>
<organism evidence="2 3">
    <name type="scientific">Natronorubrum halalkaliphilum</name>
    <dbReference type="NCBI Taxonomy" id="2691917"/>
    <lineage>
        <taxon>Archaea</taxon>
        <taxon>Methanobacteriati</taxon>
        <taxon>Methanobacteriota</taxon>
        <taxon>Stenosarchaea group</taxon>
        <taxon>Halobacteria</taxon>
        <taxon>Halobacteriales</taxon>
        <taxon>Natrialbaceae</taxon>
        <taxon>Natronorubrum</taxon>
    </lineage>
</organism>
<gene>
    <name evidence="2" type="ORF">GS429_02340</name>
</gene>
<evidence type="ECO:0000313" key="2">
    <source>
        <dbReference type="EMBL" id="MXV60928.1"/>
    </source>
</evidence>
<evidence type="ECO:0000256" key="1">
    <source>
        <dbReference type="SAM" id="Phobius"/>
    </source>
</evidence>
<feature type="transmembrane region" description="Helical" evidence="1">
    <location>
        <begin position="171"/>
        <end position="191"/>
    </location>
</feature>
<name>A0A6B0VHB1_9EURY</name>
<protein>
    <submittedName>
        <fullName evidence="2">Cadmium transporter</fullName>
    </submittedName>
</protein>
<dbReference type="EMBL" id="WUYX01000011">
    <property type="protein sequence ID" value="MXV60928.1"/>
    <property type="molecule type" value="Genomic_DNA"/>
</dbReference>
<evidence type="ECO:0000313" key="3">
    <source>
        <dbReference type="Proteomes" id="UP000434101"/>
    </source>
</evidence>
<reference evidence="2 3" key="1">
    <citation type="submission" date="2020-01" db="EMBL/GenBank/DDBJ databases">
        <title>Natronorubrum sp. JWXQ-INN 674 isolated from Inner Mongolia Autonomous Region of China.</title>
        <authorList>
            <person name="Xue Q."/>
        </authorList>
    </citation>
    <scope>NUCLEOTIDE SEQUENCE [LARGE SCALE GENOMIC DNA]</scope>
    <source>
        <strain evidence="2 3">JWXQ-INN-674</strain>
    </source>
</reference>
<feature type="transmembrane region" description="Helical" evidence="1">
    <location>
        <begin position="133"/>
        <end position="159"/>
    </location>
</feature>
<proteinExistence type="predicted"/>
<keyword evidence="1" id="KW-0812">Transmembrane</keyword>
<dbReference type="Pfam" id="PF03596">
    <property type="entry name" value="Cad"/>
    <property type="match status" value="1"/>
</dbReference>
<keyword evidence="1" id="KW-0472">Membrane</keyword>
<feature type="transmembrane region" description="Helical" evidence="1">
    <location>
        <begin position="104"/>
        <end position="127"/>
    </location>
</feature>
<dbReference type="RefSeq" id="WP_328821202.1">
    <property type="nucleotide sequence ID" value="NZ_WUYX01000011.1"/>
</dbReference>
<feature type="transmembrane region" description="Helical" evidence="1">
    <location>
        <begin position="38"/>
        <end position="60"/>
    </location>
</feature>
<feature type="transmembrane region" description="Helical" evidence="1">
    <location>
        <begin position="6"/>
        <end position="26"/>
    </location>
</feature>
<comment type="caution">
    <text evidence="2">The sequence shown here is derived from an EMBL/GenBank/DDBJ whole genome shotgun (WGS) entry which is preliminary data.</text>
</comment>